<keyword evidence="11" id="KW-1185">Reference proteome</keyword>
<evidence type="ECO:0000259" key="9">
    <source>
        <dbReference type="PROSITE" id="PS50888"/>
    </source>
</evidence>
<dbReference type="EMBL" id="JBJUIK010000008">
    <property type="protein sequence ID" value="KAL3521474.1"/>
    <property type="molecule type" value="Genomic_DNA"/>
</dbReference>
<dbReference type="CDD" id="cd18914">
    <property type="entry name" value="bHLH_AtORG2_like"/>
    <property type="match status" value="1"/>
</dbReference>
<comment type="subunit">
    <text evidence="2">Homodimer.</text>
</comment>
<sequence length="234" mass="26175">MEDLFSSLIPIQENDPLLYPDTPVHQDSDVTVIDNNISTGKRQQKKPSSAIILADNDHNGKNPDETKKKRAVHTNIERQRRQEMATMCASLRNLLPLEYIKGKRSVSDHVHEAANYIKHMKKNIRELEAKRDKLRNSSGGSSAANSSSIIFTVRPCSDGVTEILVENGLGDDGFPLSRILDMLLNEGLTVVNCVSTKSNEKFIYAIQAEATDHMTEVDLFCLQEKLTGKVINRN</sequence>
<reference evidence="10 11" key="1">
    <citation type="submission" date="2024-11" db="EMBL/GenBank/DDBJ databases">
        <title>A near-complete genome assembly of Cinchona calisaya.</title>
        <authorList>
            <person name="Lian D.C."/>
            <person name="Zhao X.W."/>
            <person name="Wei L."/>
        </authorList>
    </citation>
    <scope>NUCLEOTIDE SEQUENCE [LARGE SCALE GENOMIC DNA]</scope>
    <source>
        <tissue evidence="10">Nenye</tissue>
    </source>
</reference>
<dbReference type="Gene3D" id="4.10.280.10">
    <property type="entry name" value="Helix-loop-helix DNA-binding domain"/>
    <property type="match status" value="1"/>
</dbReference>
<dbReference type="FunFam" id="4.10.280.10:FF:000085">
    <property type="entry name" value="Transcription factor bHLH126"/>
    <property type="match status" value="1"/>
</dbReference>
<comment type="subcellular location">
    <subcellularLocation>
        <location evidence="1">Nucleus</location>
    </subcellularLocation>
</comment>
<keyword evidence="4" id="KW-0238">DNA-binding</keyword>
<evidence type="ECO:0000313" key="10">
    <source>
        <dbReference type="EMBL" id="KAL3521474.1"/>
    </source>
</evidence>
<proteinExistence type="predicted"/>
<dbReference type="Proteomes" id="UP001630127">
    <property type="component" value="Unassembled WGS sequence"/>
</dbReference>
<dbReference type="GO" id="GO:0006355">
    <property type="term" value="P:regulation of DNA-templated transcription"/>
    <property type="evidence" value="ECO:0007669"/>
    <property type="project" value="UniProtKB-ARBA"/>
</dbReference>
<comment type="caution">
    <text evidence="10">The sequence shown here is derived from an EMBL/GenBank/DDBJ whole genome shotgun (WGS) entry which is preliminary data.</text>
</comment>
<dbReference type="AlphaFoldDB" id="A0ABD2ZPW9"/>
<dbReference type="PANTHER" id="PTHR13935">
    <property type="entry name" value="ACHAETE-SCUTE TRANSCRIPTION FACTOR-RELATED"/>
    <property type="match status" value="1"/>
</dbReference>
<organism evidence="10 11">
    <name type="scientific">Cinchona calisaya</name>
    <dbReference type="NCBI Taxonomy" id="153742"/>
    <lineage>
        <taxon>Eukaryota</taxon>
        <taxon>Viridiplantae</taxon>
        <taxon>Streptophyta</taxon>
        <taxon>Embryophyta</taxon>
        <taxon>Tracheophyta</taxon>
        <taxon>Spermatophyta</taxon>
        <taxon>Magnoliopsida</taxon>
        <taxon>eudicotyledons</taxon>
        <taxon>Gunneridae</taxon>
        <taxon>Pentapetalae</taxon>
        <taxon>asterids</taxon>
        <taxon>lamiids</taxon>
        <taxon>Gentianales</taxon>
        <taxon>Rubiaceae</taxon>
        <taxon>Cinchonoideae</taxon>
        <taxon>Cinchoneae</taxon>
        <taxon>Cinchona</taxon>
    </lineage>
</organism>
<protein>
    <recommendedName>
        <fullName evidence="9">BHLH domain-containing protein</fullName>
    </recommendedName>
</protein>
<dbReference type="InterPro" id="IPR011598">
    <property type="entry name" value="bHLH_dom"/>
</dbReference>
<evidence type="ECO:0000256" key="3">
    <source>
        <dbReference type="ARBA" id="ARBA00023015"/>
    </source>
</evidence>
<gene>
    <name evidence="10" type="ORF">ACH5RR_019623</name>
</gene>
<evidence type="ECO:0000256" key="4">
    <source>
        <dbReference type="ARBA" id="ARBA00023125"/>
    </source>
</evidence>
<evidence type="ECO:0000256" key="1">
    <source>
        <dbReference type="ARBA" id="ARBA00004123"/>
    </source>
</evidence>
<dbReference type="SMART" id="SM00353">
    <property type="entry name" value="HLH"/>
    <property type="match status" value="1"/>
</dbReference>
<evidence type="ECO:0000256" key="6">
    <source>
        <dbReference type="ARBA" id="ARBA00023242"/>
    </source>
</evidence>
<name>A0ABD2ZPW9_9GENT</name>
<accession>A0ABD2ZPW9</accession>
<evidence type="ECO:0000256" key="5">
    <source>
        <dbReference type="ARBA" id="ARBA00023163"/>
    </source>
</evidence>
<evidence type="ECO:0000256" key="7">
    <source>
        <dbReference type="SAM" id="Coils"/>
    </source>
</evidence>
<feature type="domain" description="BHLH" evidence="9">
    <location>
        <begin position="68"/>
        <end position="120"/>
    </location>
</feature>
<dbReference type="PROSITE" id="PS50888">
    <property type="entry name" value="BHLH"/>
    <property type="match status" value="1"/>
</dbReference>
<dbReference type="InterPro" id="IPR015660">
    <property type="entry name" value="MASH1/Ascl1a-like"/>
</dbReference>
<dbReference type="Pfam" id="PF00010">
    <property type="entry name" value="HLH"/>
    <property type="match status" value="1"/>
</dbReference>
<keyword evidence="7" id="KW-0175">Coiled coil</keyword>
<dbReference type="GO" id="GO:0003677">
    <property type="term" value="F:DNA binding"/>
    <property type="evidence" value="ECO:0007669"/>
    <property type="project" value="UniProtKB-KW"/>
</dbReference>
<keyword evidence="3" id="KW-0805">Transcription regulation</keyword>
<dbReference type="InterPro" id="IPR036638">
    <property type="entry name" value="HLH_DNA-bd_sf"/>
</dbReference>
<keyword evidence="5" id="KW-0804">Transcription</keyword>
<evidence type="ECO:0000256" key="2">
    <source>
        <dbReference type="ARBA" id="ARBA00011738"/>
    </source>
</evidence>
<dbReference type="GO" id="GO:0005634">
    <property type="term" value="C:nucleus"/>
    <property type="evidence" value="ECO:0007669"/>
    <property type="project" value="UniProtKB-SubCell"/>
</dbReference>
<feature type="region of interest" description="Disordered" evidence="8">
    <location>
        <begin position="39"/>
        <end position="69"/>
    </location>
</feature>
<keyword evidence="6" id="KW-0539">Nucleus</keyword>
<evidence type="ECO:0000313" key="11">
    <source>
        <dbReference type="Proteomes" id="UP001630127"/>
    </source>
</evidence>
<feature type="coiled-coil region" evidence="7">
    <location>
        <begin position="110"/>
        <end position="137"/>
    </location>
</feature>
<dbReference type="PANTHER" id="PTHR13935:SF106">
    <property type="entry name" value="ACHAETE-SCUTE COMPLEX PROTEIN T5-RELATED"/>
    <property type="match status" value="1"/>
</dbReference>
<feature type="compositionally biased region" description="Basic and acidic residues" evidence="8">
    <location>
        <begin position="55"/>
        <end position="67"/>
    </location>
</feature>
<evidence type="ECO:0000256" key="8">
    <source>
        <dbReference type="SAM" id="MobiDB-lite"/>
    </source>
</evidence>
<dbReference type="SUPFAM" id="SSF47459">
    <property type="entry name" value="HLH, helix-loop-helix DNA-binding domain"/>
    <property type="match status" value="1"/>
</dbReference>